<reference evidence="1" key="1">
    <citation type="submission" date="2018-05" db="EMBL/GenBank/DDBJ databases">
        <authorList>
            <person name="Lanie J.A."/>
            <person name="Ng W.-L."/>
            <person name="Kazmierczak K.M."/>
            <person name="Andrzejewski T.M."/>
            <person name="Davidsen T.M."/>
            <person name="Wayne K.J."/>
            <person name="Tettelin H."/>
            <person name="Glass J.I."/>
            <person name="Rusch D."/>
            <person name="Podicherti R."/>
            <person name="Tsui H.-C.T."/>
            <person name="Winkler M.E."/>
        </authorList>
    </citation>
    <scope>NUCLEOTIDE SEQUENCE</scope>
</reference>
<dbReference type="InterPro" id="IPR009296">
    <property type="entry name" value="DUF951"/>
</dbReference>
<organism evidence="1">
    <name type="scientific">marine metagenome</name>
    <dbReference type="NCBI Taxonomy" id="408172"/>
    <lineage>
        <taxon>unclassified sequences</taxon>
        <taxon>metagenomes</taxon>
        <taxon>ecological metagenomes</taxon>
    </lineage>
</organism>
<evidence type="ECO:0008006" key="2">
    <source>
        <dbReference type="Google" id="ProtNLM"/>
    </source>
</evidence>
<name>A0A382JFT6_9ZZZZ</name>
<sequence>MKKEFSINTNIKLKKSHVCGSEVWEIKKIGEDSKIKIYPYSNLSDYELQCVKCKRNIKMNYQEILKKIK</sequence>
<dbReference type="AlphaFoldDB" id="A0A382JFT6"/>
<accession>A0A382JFT6</accession>
<protein>
    <recommendedName>
        <fullName evidence="2">DUF951 domain-containing protein</fullName>
    </recommendedName>
</protein>
<evidence type="ECO:0000313" key="1">
    <source>
        <dbReference type="EMBL" id="SVC09561.1"/>
    </source>
</evidence>
<dbReference type="EMBL" id="UINC01073291">
    <property type="protein sequence ID" value="SVC09561.1"/>
    <property type="molecule type" value="Genomic_DNA"/>
</dbReference>
<proteinExistence type="predicted"/>
<dbReference type="Pfam" id="PF06107">
    <property type="entry name" value="DUF951"/>
    <property type="match status" value="1"/>
</dbReference>
<gene>
    <name evidence="1" type="ORF">METZ01_LOCUS262415</name>
</gene>